<evidence type="ECO:0000259" key="6">
    <source>
        <dbReference type="Pfam" id="PF04357"/>
    </source>
</evidence>
<dbReference type="eggNOG" id="COG2911">
    <property type="taxonomic scope" value="Bacteria"/>
</dbReference>
<evidence type="ECO:0000256" key="5">
    <source>
        <dbReference type="SAM" id="Phobius"/>
    </source>
</evidence>
<dbReference type="Pfam" id="PF04357">
    <property type="entry name" value="TamB"/>
    <property type="match status" value="1"/>
</dbReference>
<protein>
    <recommendedName>
        <fullName evidence="6">Translocation and assembly module TamB C-terminal domain-containing protein</fullName>
    </recommendedName>
</protein>
<dbReference type="PANTHER" id="PTHR30441:SF8">
    <property type="entry name" value="DUF748 DOMAIN-CONTAINING PROTEIN"/>
    <property type="match status" value="1"/>
</dbReference>
<feature type="domain" description="Translocation and assembly module TamB C-terminal" evidence="6">
    <location>
        <begin position="1067"/>
        <end position="1466"/>
    </location>
</feature>
<keyword evidence="8" id="KW-1185">Reference proteome</keyword>
<dbReference type="OrthoDB" id="82068at2"/>
<evidence type="ECO:0000256" key="4">
    <source>
        <dbReference type="ARBA" id="ARBA00023136"/>
    </source>
</evidence>
<dbReference type="PANTHER" id="PTHR30441">
    <property type="entry name" value="DUF748 DOMAIN-CONTAINING PROTEIN"/>
    <property type="match status" value="1"/>
</dbReference>
<evidence type="ECO:0000256" key="2">
    <source>
        <dbReference type="ARBA" id="ARBA00022692"/>
    </source>
</evidence>
<evidence type="ECO:0000313" key="7">
    <source>
        <dbReference type="EMBL" id="ADO82395.1"/>
    </source>
</evidence>
<dbReference type="GO" id="GO:0005886">
    <property type="term" value="C:plasma membrane"/>
    <property type="evidence" value="ECO:0007669"/>
    <property type="project" value="InterPro"/>
</dbReference>
<dbReference type="EMBL" id="CP002281">
    <property type="protein sequence ID" value="ADO82395.1"/>
    <property type="molecule type" value="Genomic_DNA"/>
</dbReference>
<name>E3H6I2_ILYPC</name>
<comment type="subcellular location">
    <subcellularLocation>
        <location evidence="1">Membrane</location>
        <topology evidence="1">Single-pass membrane protein</topology>
    </subcellularLocation>
</comment>
<keyword evidence="3 5" id="KW-1133">Transmembrane helix</keyword>
<evidence type="ECO:0000313" key="8">
    <source>
        <dbReference type="Proteomes" id="UP000006875"/>
    </source>
</evidence>
<feature type="transmembrane region" description="Helical" evidence="5">
    <location>
        <begin position="12"/>
        <end position="31"/>
    </location>
</feature>
<reference evidence="7 8" key="1">
    <citation type="journal article" date="2010" name="Stand. Genomic Sci.">
        <title>Complete genome sequence of Ilyobacter polytropus type strain (CuHbu1).</title>
        <authorList>
            <person name="Sikorski J."/>
            <person name="Chertkov O."/>
            <person name="Lapidus A."/>
            <person name="Nolan M."/>
            <person name="Lucas S."/>
            <person name="Del Rio T.G."/>
            <person name="Tice H."/>
            <person name="Cheng J.F."/>
            <person name="Tapia R."/>
            <person name="Han C."/>
            <person name="Goodwin L."/>
            <person name="Pitluck S."/>
            <person name="Liolios K."/>
            <person name="Ivanova N."/>
            <person name="Mavromatis K."/>
            <person name="Mikhailova N."/>
            <person name="Pati A."/>
            <person name="Chen A."/>
            <person name="Palaniappan K."/>
            <person name="Land M."/>
            <person name="Hauser L."/>
            <person name="Chang Y.J."/>
            <person name="Jeffries C.D."/>
            <person name="Brambilla E."/>
            <person name="Yasawong M."/>
            <person name="Rohde M."/>
            <person name="Pukall R."/>
            <person name="Spring S."/>
            <person name="Goker M."/>
            <person name="Woyke T."/>
            <person name="Bristow J."/>
            <person name="Eisen J.A."/>
            <person name="Markowitz V."/>
            <person name="Hugenholtz P."/>
            <person name="Kyrpides N.C."/>
            <person name="Klenk H.P."/>
        </authorList>
    </citation>
    <scope>NUCLEOTIDE SEQUENCE [LARGE SCALE GENOMIC DNA]</scope>
    <source>
        <strain evidence="8">ATCC 51220 / DSM 2926 / LMG 16218 / CuHBu1</strain>
    </source>
</reference>
<dbReference type="STRING" id="572544.Ilyop_0607"/>
<dbReference type="InterPro" id="IPR052894">
    <property type="entry name" value="AsmA-related"/>
</dbReference>
<dbReference type="Proteomes" id="UP000006875">
    <property type="component" value="Chromosome"/>
</dbReference>
<organism evidence="7 8">
    <name type="scientific">Ilyobacter polytropus (strain ATCC 51220 / DSM 2926 / LMG 16218 / CuHBu1)</name>
    <dbReference type="NCBI Taxonomy" id="572544"/>
    <lineage>
        <taxon>Bacteria</taxon>
        <taxon>Fusobacteriati</taxon>
        <taxon>Fusobacteriota</taxon>
        <taxon>Fusobacteriia</taxon>
        <taxon>Fusobacteriales</taxon>
        <taxon>Fusobacteriaceae</taxon>
        <taxon>Ilyobacter</taxon>
    </lineage>
</organism>
<dbReference type="GO" id="GO:0009306">
    <property type="term" value="P:protein secretion"/>
    <property type="evidence" value="ECO:0007669"/>
    <property type="project" value="InterPro"/>
</dbReference>
<keyword evidence="2 5" id="KW-0812">Transmembrane</keyword>
<sequence>MKDLLRKYHKVFAAFVVVILIMISYSLYTTVRYSLPQTVRTILIKAVGPDIEMQSIKFREFGRIEASGVTLKDGEELILSAPKVEVRYSFRRIIKGRIDSIDIKNPKVWISRDKNNNINIVKAFSKKSQSGKSSTSKAGTGVPIDMITATGGELIYRDIAYERPIEKTVYNVKGYVSFHKDKGINLDFDGDIGEEKYRFLFDNNDTRYALGIKLNNININNNLMQYAYNSEKISYLSGTVNLDLTLKPGSFTGSGDFRNASVTYEGLSGTPENISGNVSFNGDKIYINSDYDFDGKKGQFLLSLVRKERLDLDFYFKDVDYAFLEKYDLLKRQKFPLKGTEFDLVHVNLNFNKDYKLAVNVDFKSPEYFYKNLKAKDIQGIFRYENEKFYFDDVNFMGYFENSAFPINGMVDLECVLDKEGGRLQYEISDIDSKSNLKKSSGNAYFDFNDKKINFNMDSNLISFEGDVDIEKKLLSIRQDSEETLEVTLEDRDYSNKSTLEIIYDYKEKTFLLGKGNINIKTGEHEVTADIFAIKDNFKVSSLVYTKGNTEITGDGQINVKTMKYSLNFASVNMDISSFIKIPDLKLIGDYRGSIEGQNLEFQGDIKVKKINGKYFAEFNNLEGDIYVKYDGKLKGYFKGYLDKLSYLDTSFYDFQFDGSLENDILTIKEFGNNILTIQGGYNIIESNVDFQYKISELSNKKLNFLHVDFNADKIYGNVKGPLSNVSAEAFLDGVTVKMQRGENLKLSGKVEFKNKTVKFQNLKVNENILNGTYKTDEKIYSLKLNLFEENLPAYYGDINLKYRVMGEVYIWGYEDNIRSYGKVSADRVYLRGKRVPNAYLEGSFLGKTGKELGKNGRVDLSRVVLLNDTGEDILEAKAYFDLNKRYIDVVSSEKNLDLSKTSYLFPYTKEEGIMNLDFRIYGPLDNLLYKIDLSGDSINISDIKLDNIVLNLTGDLEKFSLSKFSLDYLGNNLSTKGNLKFKPFTYNFNILSSEIDLKLLNLFFVSSGIEKIEGKSKIDIHLNNEKNKGRFYVENLRADIPKYGILIQDVNSDIRLDNDRVFIEKFKGDVNNGEVSLDGYLKIPNFDEIKVDFDPMTSLDYSLSLNMNKVRYDYQNVVKLILSSDALFKGNKITGNFVIERGELTGIPEISNENIDDLKSKVSVGQNQLVYTSQELGSDFSITGTGEKNLEIDIDATINEGIFIKLDKVATLVENLEAVIKGGGKFTLKDKKSQFLGQIESQGGEITINNNLFEIDRAIAIFDKTDEYIPNVNPTLLVSARSTISNEEVYIGASGEYKNIDLTLSSSSGLPQEDVAALLAFHKTSDSTGTSNVMVKNILDTQISKQLFSPVSNEIQKVLRISKFKISSDIVAYDESEENYQESSSLGFGASIEAENPIYKDKVFWNASVRIADTKYGDSLDKYDLSLEHKFAKSFSWGLGVGKLPQGSLNIDEDEQSDLNYHIDFNFRKTYDSLLDIFRKK</sequence>
<evidence type="ECO:0000256" key="1">
    <source>
        <dbReference type="ARBA" id="ARBA00004167"/>
    </source>
</evidence>
<dbReference type="GO" id="GO:0090313">
    <property type="term" value="P:regulation of protein targeting to membrane"/>
    <property type="evidence" value="ECO:0007669"/>
    <property type="project" value="TreeGrafter"/>
</dbReference>
<dbReference type="RefSeq" id="WP_013387065.1">
    <property type="nucleotide sequence ID" value="NC_014632.1"/>
</dbReference>
<dbReference type="InterPro" id="IPR007452">
    <property type="entry name" value="TamB_C"/>
</dbReference>
<dbReference type="HOGENOM" id="CLU_004307_0_0_0"/>
<proteinExistence type="predicted"/>
<dbReference type="KEGG" id="ipo:Ilyop_0607"/>
<gene>
    <name evidence="7" type="ordered locus">Ilyop_0607</name>
</gene>
<accession>E3H6I2</accession>
<evidence type="ECO:0000256" key="3">
    <source>
        <dbReference type="ARBA" id="ARBA00022989"/>
    </source>
</evidence>
<keyword evidence="4 5" id="KW-0472">Membrane</keyword>